<protein>
    <submittedName>
        <fullName evidence="2">Predicted hydrolases or acyltransferases</fullName>
    </submittedName>
</protein>
<keyword evidence="2" id="KW-0808">Transferase</keyword>
<feature type="transmembrane region" description="Helical" evidence="1">
    <location>
        <begin position="22"/>
        <end position="44"/>
    </location>
</feature>
<evidence type="ECO:0000313" key="2">
    <source>
        <dbReference type="EMBL" id="GAF27298.1"/>
    </source>
</evidence>
<accession>A0A0S6UE91</accession>
<keyword evidence="2" id="KW-0378">Hydrolase</keyword>
<gene>
    <name evidence="2" type="ORF">MTY_2639</name>
</gene>
<organism evidence="2">
    <name type="scientific">Moorella thermoacetica Y72</name>
    <dbReference type="NCBI Taxonomy" id="1325331"/>
    <lineage>
        <taxon>Bacteria</taxon>
        <taxon>Bacillati</taxon>
        <taxon>Bacillota</taxon>
        <taxon>Clostridia</taxon>
        <taxon>Neomoorellales</taxon>
        <taxon>Neomoorellaceae</taxon>
        <taxon>Neomoorella</taxon>
    </lineage>
</organism>
<reference evidence="2" key="1">
    <citation type="journal article" date="2014" name="Gene">
        <title>Genome-guided analysis of transformation efficiency and carbon dioxide assimilation by Moorella thermoacetica Y72.</title>
        <authorList>
            <person name="Tsukahara K."/>
            <person name="Kita A."/>
            <person name="Nakashimada Y."/>
            <person name="Hoshino T."/>
            <person name="Murakami K."/>
        </authorList>
    </citation>
    <scope>NUCLEOTIDE SEQUENCE [LARGE SCALE GENOMIC DNA]</scope>
    <source>
        <strain evidence="2">Y72</strain>
    </source>
</reference>
<feature type="transmembrane region" description="Helical" evidence="1">
    <location>
        <begin position="50"/>
        <end position="76"/>
    </location>
</feature>
<keyword evidence="1" id="KW-0472">Membrane</keyword>
<dbReference type="GO" id="GO:0016746">
    <property type="term" value="F:acyltransferase activity"/>
    <property type="evidence" value="ECO:0007669"/>
    <property type="project" value="UniProtKB-KW"/>
</dbReference>
<evidence type="ECO:0000256" key="1">
    <source>
        <dbReference type="SAM" id="Phobius"/>
    </source>
</evidence>
<name>A0A0S6UE91_NEOTH</name>
<keyword evidence="2" id="KW-0012">Acyltransferase</keyword>
<sequence>MPVAEASIYLAKTQGRSSWKNALTMGGGTFFIALAAGYGSQFFLGKITSIILSFALLLFIILAGIIFDIIGVATAAASEAPLNARAAKRIPGARQALRLLRKADRVTTFCNDVVGDASGTLSGAVGAVIILRLAGQHGAEDILISTITTAVIAAVTVGGKAMGKSFALREANEVVFFVGRVLYAIERLTGWQPIPNGPRKGRRP</sequence>
<dbReference type="EMBL" id="DF238840">
    <property type="protein sequence ID" value="GAF27298.1"/>
    <property type="molecule type" value="Genomic_DNA"/>
</dbReference>
<keyword evidence="1" id="KW-1133">Transmembrane helix</keyword>
<dbReference type="GO" id="GO:0016787">
    <property type="term" value="F:hydrolase activity"/>
    <property type="evidence" value="ECO:0007669"/>
    <property type="project" value="UniProtKB-KW"/>
</dbReference>
<proteinExistence type="predicted"/>
<dbReference type="AlphaFoldDB" id="A0A0S6UE91"/>
<keyword evidence="1" id="KW-0812">Transmembrane</keyword>
<dbReference type="Proteomes" id="UP000063718">
    <property type="component" value="Unassembled WGS sequence"/>
</dbReference>